<keyword evidence="1" id="KW-1133">Transmembrane helix</keyword>
<dbReference type="InterPro" id="IPR036514">
    <property type="entry name" value="SGNH_hydro_sf"/>
</dbReference>
<feature type="domain" description="SGNH hydrolase-type esterase" evidence="2">
    <location>
        <begin position="54"/>
        <end position="176"/>
    </location>
</feature>
<proteinExistence type="predicted"/>
<dbReference type="Proteomes" id="UP000193642">
    <property type="component" value="Unassembled WGS sequence"/>
</dbReference>
<evidence type="ECO:0000256" key="1">
    <source>
        <dbReference type="SAM" id="Phobius"/>
    </source>
</evidence>
<comment type="caution">
    <text evidence="3">The sequence shown here is derived from an EMBL/GenBank/DDBJ whole genome shotgun (WGS) entry which is preliminary data.</text>
</comment>
<protein>
    <submittedName>
        <fullName evidence="3">SGNH hydrolase</fullName>
    </submittedName>
</protein>
<dbReference type="AlphaFoldDB" id="A0A1Y2CAT4"/>
<keyword evidence="4" id="KW-1185">Reference proteome</keyword>
<evidence type="ECO:0000259" key="2">
    <source>
        <dbReference type="Pfam" id="PF13472"/>
    </source>
</evidence>
<name>A0A1Y2CAT4_9FUNG</name>
<dbReference type="Pfam" id="PF13472">
    <property type="entry name" value="Lipase_GDSL_2"/>
    <property type="match status" value="2"/>
</dbReference>
<dbReference type="EMBL" id="MCGO01000023">
    <property type="protein sequence ID" value="ORY44046.1"/>
    <property type="molecule type" value="Genomic_DNA"/>
</dbReference>
<feature type="transmembrane region" description="Helical" evidence="1">
    <location>
        <begin position="6"/>
        <end position="26"/>
    </location>
</feature>
<keyword evidence="1" id="KW-0812">Transmembrane</keyword>
<dbReference type="STRING" id="329046.A0A1Y2CAT4"/>
<dbReference type="InterPro" id="IPR045136">
    <property type="entry name" value="Iah1-like"/>
</dbReference>
<reference evidence="3 4" key="1">
    <citation type="submission" date="2016-07" db="EMBL/GenBank/DDBJ databases">
        <title>Pervasive Adenine N6-methylation of Active Genes in Fungi.</title>
        <authorList>
            <consortium name="DOE Joint Genome Institute"/>
            <person name="Mondo S.J."/>
            <person name="Dannebaum R.O."/>
            <person name="Kuo R.C."/>
            <person name="Labutti K."/>
            <person name="Haridas S."/>
            <person name="Kuo A."/>
            <person name="Salamov A."/>
            <person name="Ahrendt S.R."/>
            <person name="Lipzen A."/>
            <person name="Sullivan W."/>
            <person name="Andreopoulos W.B."/>
            <person name="Clum A."/>
            <person name="Lindquist E."/>
            <person name="Daum C."/>
            <person name="Ramamoorthy G.K."/>
            <person name="Gryganskyi A."/>
            <person name="Culley D."/>
            <person name="Magnuson J.K."/>
            <person name="James T.Y."/>
            <person name="O'Malley M.A."/>
            <person name="Stajich J.E."/>
            <person name="Spatafora J.W."/>
            <person name="Visel A."/>
            <person name="Grigoriev I.V."/>
        </authorList>
    </citation>
    <scope>NUCLEOTIDE SEQUENCE [LARGE SCALE GENOMIC DNA]</scope>
    <source>
        <strain evidence="3 4">JEL800</strain>
    </source>
</reference>
<evidence type="ECO:0000313" key="3">
    <source>
        <dbReference type="EMBL" id="ORY44046.1"/>
    </source>
</evidence>
<dbReference type="Gene3D" id="3.40.50.1110">
    <property type="entry name" value="SGNH hydrolase"/>
    <property type="match status" value="2"/>
</dbReference>
<accession>A0A1Y2CAT4</accession>
<sequence>MKQARYYAIASLSLLVLVFILGAFNFKPVRQQTEHRHAHIQPQIPDMSYDQILLLGDSLTEFSFRPNGWGLKLSSLYNRKADVKVRAVAGYNSWNLRFAMPPILNEVPKDRVRLITILIGTNDFSLESDHQHVPLDQYKENLEAILREIQLSVPAAKVVVMTPPPIGMAIREGRHTYTIKRVQKPEWNPSSIQKYFYDNLHFGDEGSNVLYEALSKFIAAQWPELNPENMPFKYPYPDDFLSPCLLKMFQEARQPTNTSLITNQTAKNSTMQKQELGYNQILLLGDSLTESGASDKYGWGHQLIHRYSRKMTVDIFGFGGYNSYWLKIATPHLLASHLSPSRLQLATLLIGTNDSYVAEIVHQIRAFAPDVRILVLTPPPMSVKEVWGLYAFESVKVYREACMDVFRKLEADIGGDRIAMLDTWDLLIGKNETYLDASFDPSLLKGLLYDGVHFSEDGHNRLFAGVVETVESKWPELAPTNLPYRLPLDDYGPFEEAGDEDAVRKWLFGTST</sequence>
<dbReference type="OrthoDB" id="671439at2759"/>
<dbReference type="GO" id="GO:0016787">
    <property type="term" value="F:hydrolase activity"/>
    <property type="evidence" value="ECO:0007669"/>
    <property type="project" value="UniProtKB-KW"/>
</dbReference>
<dbReference type="PANTHER" id="PTHR14209:SF19">
    <property type="entry name" value="ISOAMYL ACETATE-HYDROLYZING ESTERASE 1 HOMOLOG"/>
    <property type="match status" value="1"/>
</dbReference>
<evidence type="ECO:0000313" key="4">
    <source>
        <dbReference type="Proteomes" id="UP000193642"/>
    </source>
</evidence>
<dbReference type="PANTHER" id="PTHR14209">
    <property type="entry name" value="ISOAMYL ACETATE-HYDROLYZING ESTERASE 1"/>
    <property type="match status" value="1"/>
</dbReference>
<gene>
    <name evidence="3" type="ORF">BCR33DRAFT_717155</name>
</gene>
<dbReference type="InterPro" id="IPR013830">
    <property type="entry name" value="SGNH_hydro"/>
</dbReference>
<feature type="domain" description="SGNH hydrolase-type esterase" evidence="2">
    <location>
        <begin position="283"/>
        <end position="460"/>
    </location>
</feature>
<dbReference type="SUPFAM" id="SSF52266">
    <property type="entry name" value="SGNH hydrolase"/>
    <property type="match status" value="2"/>
</dbReference>
<keyword evidence="1" id="KW-0472">Membrane</keyword>
<keyword evidence="3" id="KW-0378">Hydrolase</keyword>
<organism evidence="3 4">
    <name type="scientific">Rhizoclosmatium globosum</name>
    <dbReference type="NCBI Taxonomy" id="329046"/>
    <lineage>
        <taxon>Eukaryota</taxon>
        <taxon>Fungi</taxon>
        <taxon>Fungi incertae sedis</taxon>
        <taxon>Chytridiomycota</taxon>
        <taxon>Chytridiomycota incertae sedis</taxon>
        <taxon>Chytridiomycetes</taxon>
        <taxon>Chytridiales</taxon>
        <taxon>Chytriomycetaceae</taxon>
        <taxon>Rhizoclosmatium</taxon>
    </lineage>
</organism>